<comment type="caution">
    <text evidence="2">The sequence shown here is derived from an EMBL/GenBank/DDBJ whole genome shotgun (WGS) entry which is preliminary data.</text>
</comment>
<reference evidence="2" key="2">
    <citation type="submission" date="2020-08" db="EMBL/GenBank/DDBJ databases">
        <title>Plant Genome Project.</title>
        <authorList>
            <person name="Zhang R.-G."/>
        </authorList>
    </citation>
    <scope>NUCLEOTIDE SEQUENCE</scope>
    <source>
        <strain evidence="2">Huo1</strain>
        <tissue evidence="2">Leaf</tissue>
    </source>
</reference>
<proteinExistence type="predicted"/>
<accession>A0A8X8ZAP9</accession>
<dbReference type="AlphaFoldDB" id="A0A8X8ZAP9"/>
<gene>
    <name evidence="2" type="ORF">SASPL_143848</name>
</gene>
<organism evidence="2">
    <name type="scientific">Salvia splendens</name>
    <name type="common">Scarlet sage</name>
    <dbReference type="NCBI Taxonomy" id="180675"/>
    <lineage>
        <taxon>Eukaryota</taxon>
        <taxon>Viridiplantae</taxon>
        <taxon>Streptophyta</taxon>
        <taxon>Embryophyta</taxon>
        <taxon>Tracheophyta</taxon>
        <taxon>Spermatophyta</taxon>
        <taxon>Magnoliopsida</taxon>
        <taxon>eudicotyledons</taxon>
        <taxon>Gunneridae</taxon>
        <taxon>Pentapetalae</taxon>
        <taxon>asterids</taxon>
        <taxon>lamiids</taxon>
        <taxon>Lamiales</taxon>
        <taxon>Lamiaceae</taxon>
        <taxon>Nepetoideae</taxon>
        <taxon>Mentheae</taxon>
        <taxon>Salviinae</taxon>
        <taxon>Salvia</taxon>
        <taxon>Salvia subgen. Calosphace</taxon>
        <taxon>core Calosphace</taxon>
    </lineage>
</organism>
<dbReference type="EMBL" id="PNBA02000016">
    <property type="protein sequence ID" value="KAG6397678.1"/>
    <property type="molecule type" value="Genomic_DNA"/>
</dbReference>
<evidence type="ECO:0000313" key="2">
    <source>
        <dbReference type="EMBL" id="KAG6397678.1"/>
    </source>
</evidence>
<evidence type="ECO:0000313" key="3">
    <source>
        <dbReference type="Proteomes" id="UP000298416"/>
    </source>
</evidence>
<dbReference type="Proteomes" id="UP000298416">
    <property type="component" value="Unassembled WGS sequence"/>
</dbReference>
<reference evidence="2" key="1">
    <citation type="submission" date="2018-01" db="EMBL/GenBank/DDBJ databases">
        <authorList>
            <person name="Mao J.F."/>
        </authorList>
    </citation>
    <scope>NUCLEOTIDE SEQUENCE</scope>
    <source>
        <strain evidence="2">Huo1</strain>
        <tissue evidence="2">Leaf</tissue>
    </source>
</reference>
<feature type="region of interest" description="Disordered" evidence="1">
    <location>
        <begin position="1"/>
        <end position="38"/>
    </location>
</feature>
<protein>
    <submittedName>
        <fullName evidence="2">Uncharacterized protein</fullName>
    </submittedName>
</protein>
<keyword evidence="3" id="KW-1185">Reference proteome</keyword>
<evidence type="ECO:0000256" key="1">
    <source>
        <dbReference type="SAM" id="MobiDB-lite"/>
    </source>
</evidence>
<sequence>MSEIVAESGEASDWTANWNGDDAPLAGGRKQSRNSKPAKATFGELFKYKSKARLEEKIVRSVTKDAQGVLSQKSGEIHEVGNHSSAKVRVCEDMIMKPMVEMQDMQEVGRPPDRGNDVLTMTSEPKLKKELDLVLQHEESLCQQKSQSDWIKLGDQNTSFFHLRMIRRRKSNIIELLKNGDGEWVKDRVRLQTLAVRSYMKKISFIGLYTRNVIVSQLLTIADEIRVQFSSKEVSRMLFLP</sequence>
<name>A0A8X8ZAP9_SALSN</name>